<feature type="region of interest" description="Disordered" evidence="1">
    <location>
        <begin position="1"/>
        <end position="31"/>
    </location>
</feature>
<organism evidence="2 3">
    <name type="scientific">Mucilaginibacter limnophilus</name>
    <dbReference type="NCBI Taxonomy" id="1932778"/>
    <lineage>
        <taxon>Bacteria</taxon>
        <taxon>Pseudomonadati</taxon>
        <taxon>Bacteroidota</taxon>
        <taxon>Sphingobacteriia</taxon>
        <taxon>Sphingobacteriales</taxon>
        <taxon>Sphingobacteriaceae</taxon>
        <taxon>Mucilaginibacter</taxon>
    </lineage>
</organism>
<sequence>MSEIKSLADQLRSKIAGGSPNPPAIRPAAREPPAVPAILEQMRMFNTALHKNMVHVRFDAKTVKAMNNFKLATGVDLNRFIAFSVRHFFDTHPELTDIIKDYIQNLDL</sequence>
<evidence type="ECO:0000256" key="1">
    <source>
        <dbReference type="SAM" id="MobiDB-lite"/>
    </source>
</evidence>
<name>A0A437MQ40_9SPHI</name>
<evidence type="ECO:0000313" key="2">
    <source>
        <dbReference type="EMBL" id="RVT99725.1"/>
    </source>
</evidence>
<keyword evidence="3" id="KW-1185">Reference proteome</keyword>
<dbReference type="RefSeq" id="WP_127706316.1">
    <property type="nucleotide sequence ID" value="NZ_SACK01000007.1"/>
</dbReference>
<dbReference type="AlphaFoldDB" id="A0A437MQ40"/>
<accession>A0A437MQ40</accession>
<dbReference type="EMBL" id="SACK01000007">
    <property type="protein sequence ID" value="RVT99725.1"/>
    <property type="molecule type" value="Genomic_DNA"/>
</dbReference>
<protein>
    <recommendedName>
        <fullName evidence="4">DUF3408 domain-containing protein</fullName>
    </recommendedName>
</protein>
<proteinExistence type="predicted"/>
<evidence type="ECO:0000313" key="3">
    <source>
        <dbReference type="Proteomes" id="UP000282759"/>
    </source>
</evidence>
<dbReference type="OrthoDB" id="709892at2"/>
<gene>
    <name evidence="2" type="ORF">EOD41_14875</name>
</gene>
<dbReference type="Proteomes" id="UP000282759">
    <property type="component" value="Unassembled WGS sequence"/>
</dbReference>
<comment type="caution">
    <text evidence="2">The sequence shown here is derived from an EMBL/GenBank/DDBJ whole genome shotgun (WGS) entry which is preliminary data.</text>
</comment>
<reference evidence="2 3" key="1">
    <citation type="submission" date="2019-01" db="EMBL/GenBank/DDBJ databases">
        <authorList>
            <person name="Chen W.-M."/>
        </authorList>
    </citation>
    <scope>NUCLEOTIDE SEQUENCE [LARGE SCALE GENOMIC DNA]</scope>
    <source>
        <strain evidence="2 3">YBJ-36</strain>
    </source>
</reference>
<evidence type="ECO:0008006" key="4">
    <source>
        <dbReference type="Google" id="ProtNLM"/>
    </source>
</evidence>